<organism evidence="1 2">
    <name type="scientific">Psilocybe cyanescens</name>
    <dbReference type="NCBI Taxonomy" id="93625"/>
    <lineage>
        <taxon>Eukaryota</taxon>
        <taxon>Fungi</taxon>
        <taxon>Dikarya</taxon>
        <taxon>Basidiomycota</taxon>
        <taxon>Agaricomycotina</taxon>
        <taxon>Agaricomycetes</taxon>
        <taxon>Agaricomycetidae</taxon>
        <taxon>Agaricales</taxon>
        <taxon>Agaricineae</taxon>
        <taxon>Strophariaceae</taxon>
        <taxon>Psilocybe</taxon>
    </lineage>
</organism>
<evidence type="ECO:0000313" key="2">
    <source>
        <dbReference type="Proteomes" id="UP000283269"/>
    </source>
</evidence>
<comment type="caution">
    <text evidence="1">The sequence shown here is derived from an EMBL/GenBank/DDBJ whole genome shotgun (WGS) entry which is preliminary data.</text>
</comment>
<dbReference type="Proteomes" id="UP000283269">
    <property type="component" value="Unassembled WGS sequence"/>
</dbReference>
<name>A0A409WYI8_PSICY</name>
<accession>A0A409WYI8</accession>
<proteinExistence type="predicted"/>
<protein>
    <submittedName>
        <fullName evidence="1">Uncharacterized protein</fullName>
    </submittedName>
</protein>
<evidence type="ECO:0000313" key="1">
    <source>
        <dbReference type="EMBL" id="PPQ83559.1"/>
    </source>
</evidence>
<dbReference type="EMBL" id="NHYD01003005">
    <property type="protein sequence ID" value="PPQ83559.1"/>
    <property type="molecule type" value="Genomic_DNA"/>
</dbReference>
<keyword evidence="2" id="KW-1185">Reference proteome</keyword>
<dbReference type="AlphaFoldDB" id="A0A409WYI8"/>
<gene>
    <name evidence="1" type="ORF">CVT25_006795</name>
</gene>
<dbReference type="InParanoid" id="A0A409WYI8"/>
<sequence length="137" mass="15663">MCRLGQLGREVSARVLDIYVDVVKNDEEEPRTDVQAMRSETKNAHLCASIPQIIHRDNLPSTRLIQVLEERADDRPPQMPNLERLGCVRRRVLDDDFLALAGVIRAVLQLPQWRVAREGINLGEHIPDHTLRTTHGF</sequence>
<reference evidence="1 2" key="1">
    <citation type="journal article" date="2018" name="Evol. Lett.">
        <title>Horizontal gene cluster transfer increased hallucinogenic mushroom diversity.</title>
        <authorList>
            <person name="Reynolds H.T."/>
            <person name="Vijayakumar V."/>
            <person name="Gluck-Thaler E."/>
            <person name="Korotkin H.B."/>
            <person name="Matheny P.B."/>
            <person name="Slot J.C."/>
        </authorList>
    </citation>
    <scope>NUCLEOTIDE SEQUENCE [LARGE SCALE GENOMIC DNA]</scope>
    <source>
        <strain evidence="1 2">2631</strain>
    </source>
</reference>